<feature type="non-terminal residue" evidence="1">
    <location>
        <position position="1"/>
    </location>
</feature>
<keyword evidence="2" id="KW-1185">Reference proteome</keyword>
<reference evidence="1 2" key="1">
    <citation type="submission" date="2013-05" db="EMBL/GenBank/DDBJ databases">
        <title>Genome sequence of Streptomyces sparsogenes DSM 40356.</title>
        <authorList>
            <person name="Coyne S."/>
            <person name="Seebeck F.P."/>
        </authorList>
    </citation>
    <scope>NUCLEOTIDE SEQUENCE [LARGE SCALE GENOMIC DNA]</scope>
    <source>
        <strain evidence="1 2">DSM 40356</strain>
    </source>
</reference>
<gene>
    <name evidence="1" type="ORF">SPAR_01776</name>
</gene>
<proteinExistence type="predicted"/>
<protein>
    <recommendedName>
        <fullName evidence="3">CHAT domain-containing protein</fullName>
    </recommendedName>
</protein>
<evidence type="ECO:0000313" key="2">
    <source>
        <dbReference type="Proteomes" id="UP000186168"/>
    </source>
</evidence>
<dbReference type="Proteomes" id="UP000186168">
    <property type="component" value="Unassembled WGS sequence"/>
</dbReference>
<dbReference type="EMBL" id="ASQP01000028">
    <property type="protein sequence ID" value="OMI41250.1"/>
    <property type="molecule type" value="Genomic_DNA"/>
</dbReference>
<sequence>RVADGRLRLLAAACRTYPHNEVFRAAVREPGRGAVRRVLVSGAHPAGPARLRAQRELRAVQRAARGALAVDWCPARAVTDVRGLLTLRPDVLHLVCHGHDDCHSGNGGDDGGDGGGELVFKDTRRGAHPVSAAHLAARLGAYRRLAGARLRGLVLSSRHGERAARLFTDAAAVVVAHGGPLDDASAVAFAAELYGLLDTAPALDEAAHLAAERTATARNRPDLRKNLVVLRG</sequence>
<name>A0A1R1SSF2_9ACTN</name>
<evidence type="ECO:0008006" key="3">
    <source>
        <dbReference type="Google" id="ProtNLM"/>
    </source>
</evidence>
<dbReference type="AlphaFoldDB" id="A0A1R1SSF2"/>
<accession>A0A1R1SSF2</accession>
<dbReference type="STRING" id="67365.GCA_001704635_00938"/>
<dbReference type="RefSeq" id="WP_158080287.1">
    <property type="nucleotide sequence ID" value="NZ_ASQP01000028.1"/>
</dbReference>
<evidence type="ECO:0000313" key="1">
    <source>
        <dbReference type="EMBL" id="OMI41250.1"/>
    </source>
</evidence>
<organism evidence="1 2">
    <name type="scientific">Streptomyces sparsogenes DSM 40356</name>
    <dbReference type="NCBI Taxonomy" id="1331668"/>
    <lineage>
        <taxon>Bacteria</taxon>
        <taxon>Bacillati</taxon>
        <taxon>Actinomycetota</taxon>
        <taxon>Actinomycetes</taxon>
        <taxon>Kitasatosporales</taxon>
        <taxon>Streptomycetaceae</taxon>
        <taxon>Streptomyces</taxon>
    </lineage>
</organism>
<comment type="caution">
    <text evidence="1">The sequence shown here is derived from an EMBL/GenBank/DDBJ whole genome shotgun (WGS) entry which is preliminary data.</text>
</comment>